<keyword evidence="1" id="KW-1133">Transmembrane helix</keyword>
<proteinExistence type="predicted"/>
<dbReference type="AlphaFoldDB" id="A0A1M6ECL4"/>
<keyword evidence="1" id="KW-0812">Transmembrane</keyword>
<keyword evidence="3" id="KW-1185">Reference proteome</keyword>
<protein>
    <submittedName>
        <fullName evidence="2">Uncharacterized protein</fullName>
    </submittedName>
</protein>
<name>A0A1M6ECL4_9FLAO</name>
<gene>
    <name evidence="2" type="ORF">SAMN04488513_10215</name>
</gene>
<accession>A0A1M6ECL4</accession>
<dbReference type="Proteomes" id="UP000184543">
    <property type="component" value="Unassembled WGS sequence"/>
</dbReference>
<evidence type="ECO:0000256" key="1">
    <source>
        <dbReference type="SAM" id="Phobius"/>
    </source>
</evidence>
<dbReference type="EMBL" id="FQYU01000002">
    <property type="protein sequence ID" value="SHI83215.1"/>
    <property type="molecule type" value="Genomic_DNA"/>
</dbReference>
<evidence type="ECO:0000313" key="2">
    <source>
        <dbReference type="EMBL" id="SHI83215.1"/>
    </source>
</evidence>
<reference evidence="3" key="1">
    <citation type="submission" date="2016-11" db="EMBL/GenBank/DDBJ databases">
        <authorList>
            <person name="Varghese N."/>
            <person name="Submissions S."/>
        </authorList>
    </citation>
    <scope>NUCLEOTIDE SEQUENCE [LARGE SCALE GENOMIC DNA]</scope>
    <source>
        <strain evidence="3">DSM 19858</strain>
    </source>
</reference>
<sequence length="46" mass="4925">MDSKIKVILYCLFPILNAGWLIGRADALVLGDPMVRMGGCRFGVGG</sequence>
<evidence type="ECO:0000313" key="3">
    <source>
        <dbReference type="Proteomes" id="UP000184543"/>
    </source>
</evidence>
<organism evidence="2 3">
    <name type="scientific">Pseudozobellia thermophila</name>
    <dbReference type="NCBI Taxonomy" id="192903"/>
    <lineage>
        <taxon>Bacteria</taxon>
        <taxon>Pseudomonadati</taxon>
        <taxon>Bacteroidota</taxon>
        <taxon>Flavobacteriia</taxon>
        <taxon>Flavobacteriales</taxon>
        <taxon>Flavobacteriaceae</taxon>
        <taxon>Pseudozobellia</taxon>
    </lineage>
</organism>
<feature type="transmembrane region" description="Helical" evidence="1">
    <location>
        <begin position="7"/>
        <end position="23"/>
    </location>
</feature>
<keyword evidence="1" id="KW-0472">Membrane</keyword>